<evidence type="ECO:0000313" key="3">
    <source>
        <dbReference type="Proteomes" id="UP000001292"/>
    </source>
</evidence>
<dbReference type="AlphaFoldDB" id="B4HS95"/>
<dbReference type="PhylomeDB" id="B4HS95"/>
<accession>B4HS95</accession>
<dbReference type="OMA" id="QQDEHRT"/>
<dbReference type="SMR" id="B4HS95"/>
<name>B4HS95_DROSE</name>
<evidence type="ECO:0000256" key="1">
    <source>
        <dbReference type="SAM" id="MobiDB-lite"/>
    </source>
</evidence>
<keyword evidence="3" id="KW-1185">Reference proteome</keyword>
<proteinExistence type="predicted"/>
<dbReference type="EMBL" id="CH480816">
    <property type="protein sequence ID" value="EDW46990.1"/>
    <property type="molecule type" value="Genomic_DNA"/>
</dbReference>
<organism evidence="3">
    <name type="scientific">Drosophila sechellia</name>
    <name type="common">Fruit fly</name>
    <dbReference type="NCBI Taxonomy" id="7238"/>
    <lineage>
        <taxon>Eukaryota</taxon>
        <taxon>Metazoa</taxon>
        <taxon>Ecdysozoa</taxon>
        <taxon>Arthropoda</taxon>
        <taxon>Hexapoda</taxon>
        <taxon>Insecta</taxon>
        <taxon>Pterygota</taxon>
        <taxon>Neoptera</taxon>
        <taxon>Endopterygota</taxon>
        <taxon>Diptera</taxon>
        <taxon>Brachycera</taxon>
        <taxon>Muscomorpha</taxon>
        <taxon>Ephydroidea</taxon>
        <taxon>Drosophilidae</taxon>
        <taxon>Drosophila</taxon>
        <taxon>Sophophora</taxon>
    </lineage>
</organism>
<sequence length="70" mass="8066">MERDEQLQQPSKMSFAHYICIAVTSISHLSQQRRQQQQDEHRTQKQMELEKEAVPEMQDSPDPGKNAGGV</sequence>
<feature type="compositionally biased region" description="Basic and acidic residues" evidence="1">
    <location>
        <begin position="36"/>
        <end position="54"/>
    </location>
</feature>
<evidence type="ECO:0000313" key="2">
    <source>
        <dbReference type="EMBL" id="EDW46990.1"/>
    </source>
</evidence>
<reference evidence="2 3" key="1">
    <citation type="journal article" date="2007" name="Nature">
        <title>Evolution of genes and genomes on the Drosophila phylogeny.</title>
        <authorList>
            <consortium name="Drosophila 12 Genomes Consortium"/>
            <person name="Clark A.G."/>
            <person name="Eisen M.B."/>
            <person name="Smith D.R."/>
            <person name="Bergman C.M."/>
            <person name="Oliver B."/>
            <person name="Markow T.A."/>
            <person name="Kaufman T.C."/>
            <person name="Kellis M."/>
            <person name="Gelbart W."/>
            <person name="Iyer V.N."/>
            <person name="Pollard D.A."/>
            <person name="Sackton T.B."/>
            <person name="Larracuente A.M."/>
            <person name="Singh N.D."/>
            <person name="Abad J.P."/>
            <person name="Abt D.N."/>
            <person name="Adryan B."/>
            <person name="Aguade M."/>
            <person name="Akashi H."/>
            <person name="Anderson W.W."/>
            <person name="Aquadro C.F."/>
            <person name="Ardell D.H."/>
            <person name="Arguello R."/>
            <person name="Artieri C.G."/>
            <person name="Barbash D.A."/>
            <person name="Barker D."/>
            <person name="Barsanti P."/>
            <person name="Batterham P."/>
            <person name="Batzoglou S."/>
            <person name="Begun D."/>
            <person name="Bhutkar A."/>
            <person name="Blanco E."/>
            <person name="Bosak S.A."/>
            <person name="Bradley R.K."/>
            <person name="Brand A.D."/>
            <person name="Brent M.R."/>
            <person name="Brooks A.N."/>
            <person name="Brown R.H."/>
            <person name="Butlin R.K."/>
            <person name="Caggese C."/>
            <person name="Calvi B.R."/>
            <person name="Bernardo de Carvalho A."/>
            <person name="Caspi A."/>
            <person name="Castrezana S."/>
            <person name="Celniker S.E."/>
            <person name="Chang J.L."/>
            <person name="Chapple C."/>
            <person name="Chatterji S."/>
            <person name="Chinwalla A."/>
            <person name="Civetta A."/>
            <person name="Clifton S.W."/>
            <person name="Comeron J.M."/>
            <person name="Costello J.C."/>
            <person name="Coyne J.A."/>
            <person name="Daub J."/>
            <person name="David R.G."/>
            <person name="Delcher A.L."/>
            <person name="Delehaunty K."/>
            <person name="Do C.B."/>
            <person name="Ebling H."/>
            <person name="Edwards K."/>
            <person name="Eickbush T."/>
            <person name="Evans J.D."/>
            <person name="Filipski A."/>
            <person name="Findeiss S."/>
            <person name="Freyhult E."/>
            <person name="Fulton L."/>
            <person name="Fulton R."/>
            <person name="Garcia A.C."/>
            <person name="Gardiner A."/>
            <person name="Garfield D.A."/>
            <person name="Garvin B.E."/>
            <person name="Gibson G."/>
            <person name="Gilbert D."/>
            <person name="Gnerre S."/>
            <person name="Godfrey J."/>
            <person name="Good R."/>
            <person name="Gotea V."/>
            <person name="Gravely B."/>
            <person name="Greenberg A.J."/>
            <person name="Griffiths-Jones S."/>
            <person name="Gross S."/>
            <person name="Guigo R."/>
            <person name="Gustafson E.A."/>
            <person name="Haerty W."/>
            <person name="Hahn M.W."/>
            <person name="Halligan D.L."/>
            <person name="Halpern A.L."/>
            <person name="Halter G.M."/>
            <person name="Han M.V."/>
            <person name="Heger A."/>
            <person name="Hillier L."/>
            <person name="Hinrichs A.S."/>
            <person name="Holmes I."/>
            <person name="Hoskins R.A."/>
            <person name="Hubisz M.J."/>
            <person name="Hultmark D."/>
            <person name="Huntley M.A."/>
            <person name="Jaffe D.B."/>
            <person name="Jagadeeshan S."/>
            <person name="Jeck W.R."/>
            <person name="Johnson J."/>
            <person name="Jones C.D."/>
            <person name="Jordan W.C."/>
            <person name="Karpen G.H."/>
            <person name="Kataoka E."/>
            <person name="Keightley P.D."/>
            <person name="Kheradpour P."/>
            <person name="Kirkness E.F."/>
            <person name="Koerich L.B."/>
            <person name="Kristiansen K."/>
            <person name="Kudrna D."/>
            <person name="Kulathinal R.J."/>
            <person name="Kumar S."/>
            <person name="Kwok R."/>
            <person name="Lander E."/>
            <person name="Langley C.H."/>
            <person name="Lapoint R."/>
            <person name="Lazzaro B.P."/>
            <person name="Lee S.J."/>
            <person name="Levesque L."/>
            <person name="Li R."/>
            <person name="Lin C.F."/>
            <person name="Lin M.F."/>
            <person name="Lindblad-Toh K."/>
            <person name="Llopart A."/>
            <person name="Long M."/>
            <person name="Low L."/>
            <person name="Lozovsky E."/>
            <person name="Lu J."/>
            <person name="Luo M."/>
            <person name="Machado C.A."/>
            <person name="Makalowski W."/>
            <person name="Marzo M."/>
            <person name="Matsuda M."/>
            <person name="Matzkin L."/>
            <person name="McAllister B."/>
            <person name="McBride C.S."/>
            <person name="McKernan B."/>
            <person name="McKernan K."/>
            <person name="Mendez-Lago M."/>
            <person name="Minx P."/>
            <person name="Mollenhauer M.U."/>
            <person name="Montooth K."/>
            <person name="Mount S.M."/>
            <person name="Mu X."/>
            <person name="Myers E."/>
            <person name="Negre B."/>
            <person name="Newfeld S."/>
            <person name="Nielsen R."/>
            <person name="Noor M.A."/>
            <person name="O'Grady P."/>
            <person name="Pachter L."/>
            <person name="Papaceit M."/>
            <person name="Parisi M.J."/>
            <person name="Parisi M."/>
            <person name="Parts L."/>
            <person name="Pedersen J.S."/>
            <person name="Pesole G."/>
            <person name="Phillippy A.M."/>
            <person name="Ponting C.P."/>
            <person name="Pop M."/>
            <person name="Porcelli D."/>
            <person name="Powell J.R."/>
            <person name="Prohaska S."/>
            <person name="Pruitt K."/>
            <person name="Puig M."/>
            <person name="Quesneville H."/>
            <person name="Ram K.R."/>
            <person name="Rand D."/>
            <person name="Rasmussen M.D."/>
            <person name="Reed L.K."/>
            <person name="Reenan R."/>
            <person name="Reily A."/>
            <person name="Remington K.A."/>
            <person name="Rieger T.T."/>
            <person name="Ritchie M.G."/>
            <person name="Robin C."/>
            <person name="Rogers Y.H."/>
            <person name="Rohde C."/>
            <person name="Rozas J."/>
            <person name="Rubenfield M.J."/>
            <person name="Ruiz A."/>
            <person name="Russo S."/>
            <person name="Salzberg S.L."/>
            <person name="Sanchez-Gracia A."/>
            <person name="Saranga D.J."/>
            <person name="Sato H."/>
            <person name="Schaeffer S.W."/>
            <person name="Schatz M.C."/>
            <person name="Schlenke T."/>
            <person name="Schwartz R."/>
            <person name="Segarra C."/>
            <person name="Singh R.S."/>
            <person name="Sirot L."/>
            <person name="Sirota M."/>
            <person name="Sisneros N.B."/>
            <person name="Smith C.D."/>
            <person name="Smith T.F."/>
            <person name="Spieth J."/>
            <person name="Stage D.E."/>
            <person name="Stark A."/>
            <person name="Stephan W."/>
            <person name="Strausberg R.L."/>
            <person name="Strempel S."/>
            <person name="Sturgill D."/>
            <person name="Sutton G."/>
            <person name="Sutton G.G."/>
            <person name="Tao W."/>
            <person name="Teichmann S."/>
            <person name="Tobari Y.N."/>
            <person name="Tomimura Y."/>
            <person name="Tsolas J.M."/>
            <person name="Valente V.L."/>
            <person name="Venter E."/>
            <person name="Venter J.C."/>
            <person name="Vicario S."/>
            <person name="Vieira F.G."/>
            <person name="Vilella A.J."/>
            <person name="Villasante A."/>
            <person name="Walenz B."/>
            <person name="Wang J."/>
            <person name="Wasserman M."/>
            <person name="Watts T."/>
            <person name="Wilson D."/>
            <person name="Wilson R.K."/>
            <person name="Wing R.A."/>
            <person name="Wolfner M.F."/>
            <person name="Wong A."/>
            <person name="Wong G.K."/>
            <person name="Wu C.I."/>
            <person name="Wu G."/>
            <person name="Yamamoto D."/>
            <person name="Yang H.P."/>
            <person name="Yang S.P."/>
            <person name="Yorke J.A."/>
            <person name="Yoshida K."/>
            <person name="Zdobnov E."/>
            <person name="Zhang P."/>
            <person name="Zhang Y."/>
            <person name="Zimin A.V."/>
            <person name="Baldwin J."/>
            <person name="Abdouelleil A."/>
            <person name="Abdulkadir J."/>
            <person name="Abebe A."/>
            <person name="Abera B."/>
            <person name="Abreu J."/>
            <person name="Acer S.C."/>
            <person name="Aftuck L."/>
            <person name="Alexander A."/>
            <person name="An P."/>
            <person name="Anderson E."/>
            <person name="Anderson S."/>
            <person name="Arachi H."/>
            <person name="Azer M."/>
            <person name="Bachantsang P."/>
            <person name="Barry A."/>
            <person name="Bayul T."/>
            <person name="Berlin A."/>
            <person name="Bessette D."/>
            <person name="Bloom T."/>
            <person name="Blye J."/>
            <person name="Boguslavskiy L."/>
            <person name="Bonnet C."/>
            <person name="Boukhgalter B."/>
            <person name="Bourzgui I."/>
            <person name="Brown A."/>
            <person name="Cahill P."/>
            <person name="Channer S."/>
            <person name="Cheshatsang Y."/>
            <person name="Chuda L."/>
            <person name="Citroen M."/>
            <person name="Collymore A."/>
            <person name="Cooke P."/>
            <person name="Costello M."/>
            <person name="D'Aco K."/>
            <person name="Daza R."/>
            <person name="De Haan G."/>
            <person name="DeGray S."/>
            <person name="DeMaso C."/>
            <person name="Dhargay N."/>
            <person name="Dooley K."/>
            <person name="Dooley E."/>
            <person name="Doricent M."/>
            <person name="Dorje P."/>
            <person name="Dorjee K."/>
            <person name="Dupes A."/>
            <person name="Elong R."/>
            <person name="Falk J."/>
            <person name="Farina A."/>
            <person name="Faro S."/>
            <person name="Ferguson D."/>
            <person name="Fisher S."/>
            <person name="Foley C.D."/>
            <person name="Franke A."/>
            <person name="Friedrich D."/>
            <person name="Gadbois L."/>
            <person name="Gearin G."/>
            <person name="Gearin C.R."/>
            <person name="Giannoukos G."/>
            <person name="Goode T."/>
            <person name="Graham J."/>
            <person name="Grandbois E."/>
            <person name="Grewal S."/>
            <person name="Gyaltsen K."/>
            <person name="Hafez N."/>
            <person name="Hagos B."/>
            <person name="Hall J."/>
            <person name="Henson C."/>
            <person name="Hollinger A."/>
            <person name="Honan T."/>
            <person name="Huard M.D."/>
            <person name="Hughes L."/>
            <person name="Hurhula B."/>
            <person name="Husby M.E."/>
            <person name="Kamat A."/>
            <person name="Kanga B."/>
            <person name="Kashin S."/>
            <person name="Khazanovich D."/>
            <person name="Kisner P."/>
            <person name="Lance K."/>
            <person name="Lara M."/>
            <person name="Lee W."/>
            <person name="Lennon N."/>
            <person name="Letendre F."/>
            <person name="LeVine R."/>
            <person name="Lipovsky A."/>
            <person name="Liu X."/>
            <person name="Liu J."/>
            <person name="Liu S."/>
            <person name="Lokyitsang T."/>
            <person name="Lokyitsang Y."/>
            <person name="Lubonja R."/>
            <person name="Lui A."/>
            <person name="MacDonald P."/>
            <person name="Magnisalis V."/>
            <person name="Maru K."/>
            <person name="Matthews C."/>
            <person name="McCusker W."/>
            <person name="McDonough S."/>
            <person name="Mehta T."/>
            <person name="Meldrim J."/>
            <person name="Meneus L."/>
            <person name="Mihai O."/>
            <person name="Mihalev A."/>
            <person name="Mihova T."/>
            <person name="Mittelman R."/>
            <person name="Mlenga V."/>
            <person name="Montmayeur A."/>
            <person name="Mulrain L."/>
            <person name="Navidi A."/>
            <person name="Naylor J."/>
            <person name="Negash T."/>
            <person name="Nguyen T."/>
            <person name="Nguyen N."/>
            <person name="Nicol R."/>
            <person name="Norbu C."/>
            <person name="Norbu N."/>
            <person name="Novod N."/>
            <person name="O'Neill B."/>
            <person name="Osman S."/>
            <person name="Markiewicz E."/>
            <person name="Oyono O.L."/>
            <person name="Patti C."/>
            <person name="Phunkhang P."/>
            <person name="Pierre F."/>
            <person name="Priest M."/>
            <person name="Raghuraman S."/>
            <person name="Rege F."/>
            <person name="Reyes R."/>
            <person name="Rise C."/>
            <person name="Rogov P."/>
            <person name="Ross K."/>
            <person name="Ryan E."/>
            <person name="Settipalli S."/>
            <person name="Shea T."/>
            <person name="Sherpa N."/>
            <person name="Shi L."/>
            <person name="Shih D."/>
            <person name="Sparrow T."/>
            <person name="Spaulding J."/>
            <person name="Stalker J."/>
            <person name="Stange-Thomann N."/>
            <person name="Stavropoulos S."/>
            <person name="Stone C."/>
            <person name="Strader C."/>
            <person name="Tesfaye S."/>
            <person name="Thomson T."/>
            <person name="Thoulutsang Y."/>
            <person name="Thoulutsang D."/>
            <person name="Topham K."/>
            <person name="Topping I."/>
            <person name="Tsamla T."/>
            <person name="Vassiliev H."/>
            <person name="Vo A."/>
            <person name="Wangchuk T."/>
            <person name="Wangdi T."/>
            <person name="Weiand M."/>
            <person name="Wilkinson J."/>
            <person name="Wilson A."/>
            <person name="Yadav S."/>
            <person name="Young G."/>
            <person name="Yu Q."/>
            <person name="Zembek L."/>
            <person name="Zhong D."/>
            <person name="Zimmer A."/>
            <person name="Zwirko Z."/>
            <person name="Jaffe D.B."/>
            <person name="Alvarez P."/>
            <person name="Brockman W."/>
            <person name="Butler J."/>
            <person name="Chin C."/>
            <person name="Gnerre S."/>
            <person name="Grabherr M."/>
            <person name="Kleber M."/>
            <person name="Mauceli E."/>
            <person name="MacCallum I."/>
        </authorList>
    </citation>
    <scope>NUCLEOTIDE SEQUENCE [LARGE SCALE GENOMIC DNA]</scope>
    <source>
        <strain evidence="3">Rob3c / Tucson 14021-0248.25</strain>
    </source>
</reference>
<protein>
    <submittedName>
        <fullName evidence="2">GM21066</fullName>
    </submittedName>
</protein>
<gene>
    <name evidence="2" type="primary">Dsec\GM21066</name>
    <name evidence="2" type="ORF">Dsec_GM21066</name>
</gene>
<feature type="region of interest" description="Disordered" evidence="1">
    <location>
        <begin position="28"/>
        <end position="70"/>
    </location>
</feature>
<dbReference type="HOGENOM" id="CLU_2981221_0_0_1"/>
<dbReference type="Proteomes" id="UP000001292">
    <property type="component" value="Unassembled WGS sequence"/>
</dbReference>